<gene>
    <name evidence="1" type="primary">slyX</name>
    <name evidence="3" type="ORF">E2F46_13545</name>
</gene>
<dbReference type="HAMAP" id="MF_00715">
    <property type="entry name" value="SlyX"/>
    <property type="match status" value="1"/>
</dbReference>
<sequence length="91" mass="9870">MPDWRITGSVVAVPSSGRAKLPDALEARLVELETRLAFQEQALAELSEALAESRMEGTAQLALLQRLLEDIKLTRGDFGGEAGSEPPPPHY</sequence>
<dbReference type="PANTHER" id="PTHR36508">
    <property type="entry name" value="PROTEIN SLYX"/>
    <property type="match status" value="1"/>
</dbReference>
<comment type="caution">
    <text evidence="3">The sequence shown here is derived from an EMBL/GenBank/DDBJ whole genome shotgun (WGS) entry which is preliminary data.</text>
</comment>
<reference evidence="3 4" key="1">
    <citation type="submission" date="2019-03" db="EMBL/GenBank/DDBJ databases">
        <title>Luteimonas zhaokaii sp.nov., isolated from the rectal contents of Plateau pika in Yushu, Qinghai Province, China.</title>
        <authorList>
            <person name="Zhang G."/>
        </authorList>
    </citation>
    <scope>NUCLEOTIDE SEQUENCE [LARGE SCALE GENOMIC DNA]</scope>
    <source>
        <strain evidence="3 4">B9</strain>
    </source>
</reference>
<evidence type="ECO:0000256" key="2">
    <source>
        <dbReference type="SAM" id="Coils"/>
    </source>
</evidence>
<dbReference type="PANTHER" id="PTHR36508:SF1">
    <property type="entry name" value="PROTEIN SLYX"/>
    <property type="match status" value="1"/>
</dbReference>
<feature type="coiled-coil region" evidence="2">
    <location>
        <begin position="29"/>
        <end position="56"/>
    </location>
</feature>
<dbReference type="EMBL" id="SMTF01000013">
    <property type="protein sequence ID" value="TDK22484.1"/>
    <property type="molecule type" value="Genomic_DNA"/>
</dbReference>
<dbReference type="Gene3D" id="1.20.5.300">
    <property type="match status" value="1"/>
</dbReference>
<dbReference type="Pfam" id="PF04102">
    <property type="entry name" value="SlyX"/>
    <property type="match status" value="1"/>
</dbReference>
<protein>
    <recommendedName>
        <fullName evidence="1">Protein SlyX homolog</fullName>
    </recommendedName>
</protein>
<proteinExistence type="inferred from homology"/>
<organism evidence="3 4">
    <name type="scientific">Luteimonas aestuarii</name>
    <dbReference type="NCBI Taxonomy" id="453837"/>
    <lineage>
        <taxon>Bacteria</taxon>
        <taxon>Pseudomonadati</taxon>
        <taxon>Pseudomonadota</taxon>
        <taxon>Gammaproteobacteria</taxon>
        <taxon>Lysobacterales</taxon>
        <taxon>Lysobacteraceae</taxon>
        <taxon>Luteimonas</taxon>
    </lineage>
</organism>
<keyword evidence="2" id="KW-0175">Coiled coil</keyword>
<evidence type="ECO:0000313" key="3">
    <source>
        <dbReference type="EMBL" id="TDK22484.1"/>
    </source>
</evidence>
<dbReference type="AlphaFoldDB" id="A0A4R5TJR3"/>
<comment type="similarity">
    <text evidence="1">Belongs to the SlyX family.</text>
</comment>
<dbReference type="InterPro" id="IPR007236">
    <property type="entry name" value="SlyX"/>
</dbReference>
<dbReference type="Proteomes" id="UP000294796">
    <property type="component" value="Unassembled WGS sequence"/>
</dbReference>
<accession>A0A4R5TJR3</accession>
<evidence type="ECO:0000256" key="1">
    <source>
        <dbReference type="HAMAP-Rule" id="MF_00715"/>
    </source>
</evidence>
<name>A0A4R5TJR3_9GAMM</name>
<evidence type="ECO:0000313" key="4">
    <source>
        <dbReference type="Proteomes" id="UP000294796"/>
    </source>
</evidence>
<keyword evidence="4" id="KW-1185">Reference proteome</keyword>
<dbReference type="OrthoDB" id="5998734at2"/>